<evidence type="ECO:0000256" key="2">
    <source>
        <dbReference type="ARBA" id="ARBA00009226"/>
    </source>
</evidence>
<evidence type="ECO:0000256" key="5">
    <source>
        <dbReference type="ARBA" id="ARBA00022779"/>
    </source>
</evidence>
<dbReference type="PANTHER" id="PTHR43484">
    <property type="match status" value="1"/>
</dbReference>
<dbReference type="GO" id="GO:0006935">
    <property type="term" value="P:chemotaxis"/>
    <property type="evidence" value="ECO:0007669"/>
    <property type="project" value="UniProtKB-KW"/>
</dbReference>
<keyword evidence="4" id="KW-0145">Chemotaxis</keyword>
<keyword evidence="5" id="KW-0283">Flagellar rotation</keyword>
<dbReference type="EMBL" id="LAZR01032257">
    <property type="protein sequence ID" value="KKL51428.1"/>
    <property type="molecule type" value="Genomic_DNA"/>
</dbReference>
<evidence type="ECO:0000256" key="1">
    <source>
        <dbReference type="ARBA" id="ARBA00004413"/>
    </source>
</evidence>
<protein>
    <recommendedName>
        <fullName evidence="7">Flagellar motor switch protein FliN-like C-terminal domain-containing protein</fullName>
    </recommendedName>
</protein>
<dbReference type="InterPro" id="IPR036429">
    <property type="entry name" value="SpoA-like_sf"/>
</dbReference>
<comment type="similarity">
    <text evidence="2">Belongs to the FliN/MopA/SpaO family.</text>
</comment>
<dbReference type="PANTHER" id="PTHR43484:SF1">
    <property type="entry name" value="FLAGELLAR MOTOR SWITCH PROTEIN FLIN"/>
    <property type="match status" value="1"/>
</dbReference>
<sequence>MRLGQIETQARELLRLRPGSVVQLDKKVGEPVELFLRGVRFATGQVVVVGEHLGLRITEIIPPESSEELAAQPA</sequence>
<dbReference type="GO" id="GO:0003774">
    <property type="term" value="F:cytoskeletal motor activity"/>
    <property type="evidence" value="ECO:0007669"/>
    <property type="project" value="InterPro"/>
</dbReference>
<accession>A0A0F9CPY7</accession>
<organism evidence="8">
    <name type="scientific">marine sediment metagenome</name>
    <dbReference type="NCBI Taxonomy" id="412755"/>
    <lineage>
        <taxon>unclassified sequences</taxon>
        <taxon>metagenomes</taxon>
        <taxon>ecological metagenomes</taxon>
    </lineage>
</organism>
<keyword evidence="3" id="KW-1003">Cell membrane</keyword>
<dbReference type="Gene3D" id="2.30.330.10">
    <property type="entry name" value="SpoA-like"/>
    <property type="match status" value="1"/>
</dbReference>
<comment type="caution">
    <text evidence="8">The sequence shown here is derived from an EMBL/GenBank/DDBJ whole genome shotgun (WGS) entry which is preliminary data.</text>
</comment>
<dbReference type="InterPro" id="IPR001543">
    <property type="entry name" value="FliN-like_C"/>
</dbReference>
<evidence type="ECO:0000256" key="6">
    <source>
        <dbReference type="ARBA" id="ARBA00023136"/>
    </source>
</evidence>
<reference evidence="8" key="1">
    <citation type="journal article" date="2015" name="Nature">
        <title>Complex archaea that bridge the gap between prokaryotes and eukaryotes.</title>
        <authorList>
            <person name="Spang A."/>
            <person name="Saw J.H."/>
            <person name="Jorgensen S.L."/>
            <person name="Zaremba-Niedzwiedzka K."/>
            <person name="Martijn J."/>
            <person name="Lind A.E."/>
            <person name="van Eijk R."/>
            <person name="Schleper C."/>
            <person name="Guy L."/>
            <person name="Ettema T.J."/>
        </authorList>
    </citation>
    <scope>NUCLEOTIDE SEQUENCE</scope>
</reference>
<evidence type="ECO:0000256" key="4">
    <source>
        <dbReference type="ARBA" id="ARBA00022500"/>
    </source>
</evidence>
<evidence type="ECO:0000256" key="3">
    <source>
        <dbReference type="ARBA" id="ARBA00022475"/>
    </source>
</evidence>
<evidence type="ECO:0000259" key="7">
    <source>
        <dbReference type="Pfam" id="PF01052"/>
    </source>
</evidence>
<keyword evidence="6" id="KW-0472">Membrane</keyword>
<dbReference type="GO" id="GO:0071973">
    <property type="term" value="P:bacterial-type flagellum-dependent cell motility"/>
    <property type="evidence" value="ECO:0007669"/>
    <property type="project" value="InterPro"/>
</dbReference>
<evidence type="ECO:0000313" key="8">
    <source>
        <dbReference type="EMBL" id="KKL51428.1"/>
    </source>
</evidence>
<proteinExistence type="inferred from homology"/>
<gene>
    <name evidence="8" type="ORF">LCGC14_2295600</name>
</gene>
<dbReference type="GO" id="GO:0009425">
    <property type="term" value="C:bacterial-type flagellum basal body"/>
    <property type="evidence" value="ECO:0007669"/>
    <property type="project" value="InterPro"/>
</dbReference>
<dbReference type="AlphaFoldDB" id="A0A0F9CPY7"/>
<dbReference type="GO" id="GO:0005886">
    <property type="term" value="C:plasma membrane"/>
    <property type="evidence" value="ECO:0007669"/>
    <property type="project" value="UniProtKB-SubCell"/>
</dbReference>
<comment type="subcellular location">
    <subcellularLocation>
        <location evidence="1">Cell membrane</location>
        <topology evidence="1">Peripheral membrane protein</topology>
        <orientation evidence="1">Cytoplasmic side</orientation>
    </subcellularLocation>
</comment>
<feature type="domain" description="Flagellar motor switch protein FliN-like C-terminal" evidence="7">
    <location>
        <begin position="2"/>
        <end position="61"/>
    </location>
</feature>
<dbReference type="PRINTS" id="PR00956">
    <property type="entry name" value="FLGMOTORFLIN"/>
</dbReference>
<name>A0A0F9CPY7_9ZZZZ</name>
<dbReference type="Pfam" id="PF01052">
    <property type="entry name" value="FliMN_C"/>
    <property type="match status" value="1"/>
</dbReference>
<dbReference type="SUPFAM" id="SSF101801">
    <property type="entry name" value="Surface presentation of antigens (SPOA)"/>
    <property type="match status" value="1"/>
</dbReference>
<dbReference type="InterPro" id="IPR001172">
    <property type="entry name" value="FliN_T3SS_HrcQb"/>
</dbReference>
<dbReference type="InterPro" id="IPR051469">
    <property type="entry name" value="FliN/MopA/SpaO"/>
</dbReference>